<feature type="compositionally biased region" description="Basic residues" evidence="1">
    <location>
        <begin position="93"/>
        <end position="102"/>
    </location>
</feature>
<feature type="compositionally biased region" description="Polar residues" evidence="1">
    <location>
        <begin position="103"/>
        <end position="113"/>
    </location>
</feature>
<evidence type="ECO:0000313" key="2">
    <source>
        <dbReference type="EMBL" id="KAF4618860.1"/>
    </source>
</evidence>
<feature type="compositionally biased region" description="Polar residues" evidence="1">
    <location>
        <begin position="1"/>
        <end position="12"/>
    </location>
</feature>
<dbReference type="EMBL" id="JAACJL010000017">
    <property type="protein sequence ID" value="KAF4618860.1"/>
    <property type="molecule type" value="Genomic_DNA"/>
</dbReference>
<sequence length="113" mass="12225">MFANTQRKSSITLKVPGAPKPKTIGLPFHDVNDQAYLTISLQISWDPLPPRLFAGLGPPSMDSVSQSSSTSDSGSVSGGEDLDEATTLLARLRMTRKRHSRVHSQPASPRSPR</sequence>
<feature type="compositionally biased region" description="Low complexity" evidence="1">
    <location>
        <begin position="57"/>
        <end position="79"/>
    </location>
</feature>
<accession>A0A8H4QWL7</accession>
<feature type="region of interest" description="Disordered" evidence="1">
    <location>
        <begin position="52"/>
        <end position="113"/>
    </location>
</feature>
<dbReference type="Proteomes" id="UP000521872">
    <property type="component" value="Unassembled WGS sequence"/>
</dbReference>
<evidence type="ECO:0000313" key="3">
    <source>
        <dbReference type="Proteomes" id="UP000521872"/>
    </source>
</evidence>
<reference evidence="2 3" key="1">
    <citation type="submission" date="2019-12" db="EMBL/GenBank/DDBJ databases">
        <authorList>
            <person name="Floudas D."/>
            <person name="Bentzer J."/>
            <person name="Ahren D."/>
            <person name="Johansson T."/>
            <person name="Persson P."/>
            <person name="Tunlid A."/>
        </authorList>
    </citation>
    <scope>NUCLEOTIDE SEQUENCE [LARGE SCALE GENOMIC DNA]</scope>
    <source>
        <strain evidence="2 3">CBS 102.39</strain>
    </source>
</reference>
<feature type="region of interest" description="Disordered" evidence="1">
    <location>
        <begin position="1"/>
        <end position="26"/>
    </location>
</feature>
<proteinExistence type="predicted"/>
<comment type="caution">
    <text evidence="2">The sequence shown here is derived from an EMBL/GenBank/DDBJ whole genome shotgun (WGS) entry which is preliminary data.</text>
</comment>
<gene>
    <name evidence="2" type="ORF">D9613_009678</name>
</gene>
<organism evidence="2 3">
    <name type="scientific">Agrocybe pediades</name>
    <dbReference type="NCBI Taxonomy" id="84607"/>
    <lineage>
        <taxon>Eukaryota</taxon>
        <taxon>Fungi</taxon>
        <taxon>Dikarya</taxon>
        <taxon>Basidiomycota</taxon>
        <taxon>Agaricomycotina</taxon>
        <taxon>Agaricomycetes</taxon>
        <taxon>Agaricomycetidae</taxon>
        <taxon>Agaricales</taxon>
        <taxon>Agaricineae</taxon>
        <taxon>Strophariaceae</taxon>
        <taxon>Agrocybe</taxon>
    </lineage>
</organism>
<name>A0A8H4QWL7_9AGAR</name>
<dbReference type="AlphaFoldDB" id="A0A8H4QWL7"/>
<keyword evidence="3" id="KW-1185">Reference proteome</keyword>
<protein>
    <submittedName>
        <fullName evidence="2">Uncharacterized protein</fullName>
    </submittedName>
</protein>
<evidence type="ECO:0000256" key="1">
    <source>
        <dbReference type="SAM" id="MobiDB-lite"/>
    </source>
</evidence>